<evidence type="ECO:0000259" key="1">
    <source>
        <dbReference type="SMART" id="SM00347"/>
    </source>
</evidence>
<sequence>MEKIKCICVMRELYKALSLLENELQTTHGVSLNEAMVMCAIGTDSITASTVTGQTGLSASNASKVIRALERRKLLLRKFGKDDKRLVFLSLTASGKDKLDKLKCHQFDIPPTLLRFFDTGDSAIYQ</sequence>
<dbReference type="Proteomes" id="UP000714420">
    <property type="component" value="Unassembled WGS sequence"/>
</dbReference>
<proteinExistence type="predicted"/>
<dbReference type="SUPFAM" id="SSF46785">
    <property type="entry name" value="Winged helix' DNA-binding domain"/>
    <property type="match status" value="1"/>
</dbReference>
<gene>
    <name evidence="2" type="ORF">HPS56_07680</name>
</gene>
<evidence type="ECO:0000313" key="3">
    <source>
        <dbReference type="Proteomes" id="UP000714420"/>
    </source>
</evidence>
<organism evidence="2 3">
    <name type="scientific">Xylanibacter muris</name>
    <dbReference type="NCBI Taxonomy" id="2736290"/>
    <lineage>
        <taxon>Bacteria</taxon>
        <taxon>Pseudomonadati</taxon>
        <taxon>Bacteroidota</taxon>
        <taxon>Bacteroidia</taxon>
        <taxon>Bacteroidales</taxon>
        <taxon>Prevotellaceae</taxon>
        <taxon>Xylanibacter</taxon>
    </lineage>
</organism>
<name>A0ABX2ALY5_9BACT</name>
<dbReference type="SMART" id="SM00347">
    <property type="entry name" value="HTH_MARR"/>
    <property type="match status" value="1"/>
</dbReference>
<dbReference type="EMBL" id="JABKKF010000006">
    <property type="protein sequence ID" value="NPD92226.1"/>
    <property type="molecule type" value="Genomic_DNA"/>
</dbReference>
<dbReference type="InterPro" id="IPR036390">
    <property type="entry name" value="WH_DNA-bd_sf"/>
</dbReference>
<dbReference type="RefSeq" id="WP_172275577.1">
    <property type="nucleotide sequence ID" value="NZ_JABKKF010000006.1"/>
</dbReference>
<keyword evidence="3" id="KW-1185">Reference proteome</keyword>
<feature type="domain" description="HTH marR-type" evidence="1">
    <location>
        <begin position="23"/>
        <end position="122"/>
    </location>
</feature>
<dbReference type="InterPro" id="IPR039422">
    <property type="entry name" value="MarR/SlyA-like"/>
</dbReference>
<reference evidence="2 3" key="1">
    <citation type="submission" date="2020-05" db="EMBL/GenBank/DDBJ databases">
        <title>Distinct polysaccharide utilization as determinants for interspecies competition between intestinal Prevotella spp.</title>
        <authorList>
            <person name="Galvez E.J.C."/>
            <person name="Iljazovic A."/>
            <person name="Strowig T."/>
        </authorList>
    </citation>
    <scope>NUCLEOTIDE SEQUENCE [LARGE SCALE GENOMIC DNA]</scope>
    <source>
        <strain evidence="2 3">PMUR</strain>
    </source>
</reference>
<accession>A0ABX2ALY5</accession>
<dbReference type="Pfam" id="PF13463">
    <property type="entry name" value="HTH_27"/>
    <property type="match status" value="1"/>
</dbReference>
<comment type="caution">
    <text evidence="2">The sequence shown here is derived from an EMBL/GenBank/DDBJ whole genome shotgun (WGS) entry which is preliminary data.</text>
</comment>
<dbReference type="GO" id="GO:0003677">
    <property type="term" value="F:DNA binding"/>
    <property type="evidence" value="ECO:0007669"/>
    <property type="project" value="UniProtKB-KW"/>
</dbReference>
<dbReference type="Gene3D" id="1.10.10.10">
    <property type="entry name" value="Winged helix-like DNA-binding domain superfamily/Winged helix DNA-binding domain"/>
    <property type="match status" value="1"/>
</dbReference>
<dbReference type="PANTHER" id="PTHR33164">
    <property type="entry name" value="TRANSCRIPTIONAL REGULATOR, MARR FAMILY"/>
    <property type="match status" value="1"/>
</dbReference>
<dbReference type="PANTHER" id="PTHR33164:SF43">
    <property type="entry name" value="HTH-TYPE TRANSCRIPTIONAL REPRESSOR YETL"/>
    <property type="match status" value="1"/>
</dbReference>
<keyword evidence="2" id="KW-0238">DNA-binding</keyword>
<dbReference type="InterPro" id="IPR036388">
    <property type="entry name" value="WH-like_DNA-bd_sf"/>
</dbReference>
<evidence type="ECO:0000313" key="2">
    <source>
        <dbReference type="EMBL" id="NPD92226.1"/>
    </source>
</evidence>
<dbReference type="InterPro" id="IPR000835">
    <property type="entry name" value="HTH_MarR-typ"/>
</dbReference>
<protein>
    <submittedName>
        <fullName evidence="2">Winged helix DNA-binding protein</fullName>
    </submittedName>
</protein>